<evidence type="ECO:0000313" key="12">
    <source>
        <dbReference type="Proteomes" id="UP000617426"/>
    </source>
</evidence>
<feature type="site" description="Transition state stabilizer" evidence="9">
    <location>
        <position position="256"/>
    </location>
</feature>
<protein>
    <recommendedName>
        <fullName evidence="9">Acetylglutamate kinase</fullName>
        <ecNumber evidence="9">2.7.2.8</ecNumber>
    </recommendedName>
    <alternativeName>
        <fullName evidence="9">N-acetyl-L-glutamate 5-phosphotransferase</fullName>
    </alternativeName>
    <alternativeName>
        <fullName evidence="9">NAG kinase</fullName>
        <shortName evidence="9">NAGK</shortName>
    </alternativeName>
</protein>
<dbReference type="InterPro" id="IPR041727">
    <property type="entry name" value="NAGK-C"/>
</dbReference>
<dbReference type="NCBIfam" id="TIGR00761">
    <property type="entry name" value="argB"/>
    <property type="match status" value="1"/>
</dbReference>
<dbReference type="GO" id="GO:0005737">
    <property type="term" value="C:cytoplasm"/>
    <property type="evidence" value="ECO:0007669"/>
    <property type="project" value="UniProtKB-SubCell"/>
</dbReference>
<feature type="binding site" evidence="9">
    <location>
        <position position="195"/>
    </location>
    <ligand>
        <name>substrate</name>
    </ligand>
</feature>
<dbReference type="EMBL" id="JACHMK010000001">
    <property type="protein sequence ID" value="MBB6335259.1"/>
    <property type="molecule type" value="Genomic_DNA"/>
</dbReference>
<dbReference type="GO" id="GO:0042450">
    <property type="term" value="P:L-arginine biosynthetic process via ornithine"/>
    <property type="evidence" value="ECO:0007669"/>
    <property type="project" value="UniProtKB-UniRule"/>
</dbReference>
<keyword evidence="7 9" id="KW-0067">ATP-binding</keyword>
<keyword evidence="12" id="KW-1185">Reference proteome</keyword>
<evidence type="ECO:0000256" key="6">
    <source>
        <dbReference type="ARBA" id="ARBA00022777"/>
    </source>
</evidence>
<dbReference type="InterPro" id="IPR004662">
    <property type="entry name" value="AcgluKinase_fam"/>
</dbReference>
<dbReference type="Pfam" id="PF00696">
    <property type="entry name" value="AA_kinase"/>
    <property type="match status" value="1"/>
</dbReference>
<comment type="catalytic activity">
    <reaction evidence="8 9">
        <text>N-acetyl-L-glutamate + ATP = N-acetyl-L-glutamyl 5-phosphate + ADP</text>
        <dbReference type="Rhea" id="RHEA:14629"/>
        <dbReference type="ChEBI" id="CHEBI:30616"/>
        <dbReference type="ChEBI" id="CHEBI:44337"/>
        <dbReference type="ChEBI" id="CHEBI:57936"/>
        <dbReference type="ChEBI" id="CHEBI:456216"/>
        <dbReference type="EC" id="2.7.2.8"/>
    </reaction>
</comment>
<evidence type="ECO:0000256" key="7">
    <source>
        <dbReference type="ARBA" id="ARBA00022840"/>
    </source>
</evidence>
<dbReference type="HAMAP" id="MF_00082">
    <property type="entry name" value="ArgB"/>
    <property type="match status" value="1"/>
</dbReference>
<dbReference type="Gene3D" id="3.40.1160.10">
    <property type="entry name" value="Acetylglutamate kinase-like"/>
    <property type="match status" value="1"/>
</dbReference>
<proteinExistence type="inferred from homology"/>
<organism evidence="11 12">
    <name type="scientific">Schaalia hyovaginalis</name>
    <dbReference type="NCBI Taxonomy" id="29316"/>
    <lineage>
        <taxon>Bacteria</taxon>
        <taxon>Bacillati</taxon>
        <taxon>Actinomycetota</taxon>
        <taxon>Actinomycetes</taxon>
        <taxon>Actinomycetales</taxon>
        <taxon>Actinomycetaceae</taxon>
        <taxon>Schaalia</taxon>
    </lineage>
</organism>
<comment type="caution">
    <text evidence="11">The sequence shown here is derived from an EMBL/GenBank/DDBJ whole genome shotgun (WGS) entry which is preliminary data.</text>
</comment>
<keyword evidence="6 9" id="KW-0418">Kinase</keyword>
<evidence type="ECO:0000256" key="9">
    <source>
        <dbReference type="HAMAP-Rule" id="MF_00082"/>
    </source>
</evidence>
<evidence type="ECO:0000256" key="1">
    <source>
        <dbReference type="ARBA" id="ARBA00004828"/>
    </source>
</evidence>
<evidence type="ECO:0000256" key="5">
    <source>
        <dbReference type="ARBA" id="ARBA00022741"/>
    </source>
</evidence>
<feature type="site" description="Transition state stabilizer" evidence="9">
    <location>
        <position position="36"/>
    </location>
</feature>
<reference evidence="11" key="1">
    <citation type="submission" date="2020-08" db="EMBL/GenBank/DDBJ databases">
        <title>Sequencing the genomes of 1000 actinobacteria strains.</title>
        <authorList>
            <person name="Klenk H.-P."/>
        </authorList>
    </citation>
    <scope>NUCLEOTIDE SEQUENCE</scope>
    <source>
        <strain evidence="11">DSM 10695</strain>
    </source>
</reference>
<keyword evidence="5 9" id="KW-0547">Nucleotide-binding</keyword>
<dbReference type="RefSeq" id="WP_184453557.1">
    <property type="nucleotide sequence ID" value="NZ_JACHMK010000001.1"/>
</dbReference>
<evidence type="ECO:0000256" key="2">
    <source>
        <dbReference type="ARBA" id="ARBA00022571"/>
    </source>
</evidence>
<evidence type="ECO:0000256" key="8">
    <source>
        <dbReference type="ARBA" id="ARBA00048141"/>
    </source>
</evidence>
<dbReference type="InterPro" id="IPR001057">
    <property type="entry name" value="Glu/AcGlu_kinase"/>
</dbReference>
<dbReference type="PANTHER" id="PTHR23342">
    <property type="entry name" value="N-ACETYLGLUTAMATE SYNTHASE"/>
    <property type="match status" value="1"/>
</dbReference>
<dbReference type="InterPro" id="IPR001048">
    <property type="entry name" value="Asp/Glu/Uridylate_kinase"/>
</dbReference>
<dbReference type="PANTHER" id="PTHR23342:SF0">
    <property type="entry name" value="N-ACETYLGLUTAMATE SYNTHASE, MITOCHONDRIAL"/>
    <property type="match status" value="1"/>
</dbReference>
<dbReference type="GO" id="GO:0005524">
    <property type="term" value="F:ATP binding"/>
    <property type="evidence" value="ECO:0007669"/>
    <property type="project" value="UniProtKB-UniRule"/>
</dbReference>
<keyword evidence="2 9" id="KW-0055">Arginine biosynthesis</keyword>
<accession>A0A923E3I3</accession>
<dbReference type="Proteomes" id="UP000617426">
    <property type="component" value="Unassembled WGS sequence"/>
</dbReference>
<dbReference type="FunFam" id="3.40.1160.10:FF:000004">
    <property type="entry name" value="Acetylglutamate kinase"/>
    <property type="match status" value="1"/>
</dbReference>
<comment type="similarity">
    <text evidence="9">Belongs to the acetylglutamate kinase family. ArgB subfamily.</text>
</comment>
<feature type="binding site" evidence="9">
    <location>
        <position position="93"/>
    </location>
    <ligand>
        <name>substrate</name>
    </ligand>
</feature>
<dbReference type="CDD" id="cd04250">
    <property type="entry name" value="AAK_NAGK-C"/>
    <property type="match status" value="1"/>
</dbReference>
<comment type="function">
    <text evidence="9">Catalyzes the ATP-dependent phosphorylation of N-acetyl-L-glutamate.</text>
</comment>
<sequence>MTEHDGPDLTDAQRAHVLGEALTWMREFRGQIIVIKYGGHAMTDPDAQEAFASDVQFLQHVGLFPVVVHGGGPQVSAMLSRLGIETPFREGVRVTTPEAMEIVRMVLTGQVQRRLVSRLNSRDNLAVGISGEDGALFKAKRRRGVDAAGDEVDFGLVGDISGVDPGAVLELLEAGRIPVVSSIAIDEDEPSRVLNINADAAASAMAVALKASKLLMLTDVEGVYADYPDPDSLIRLTTASRLRALGEAVSSGMIPKVRACLEAIEGGVGAVHVVDGRAPHSVLIEVMTDEGTGTMVVPDEKEEAE</sequence>
<dbReference type="InterPro" id="IPR036393">
    <property type="entry name" value="AceGlu_kinase-like_sf"/>
</dbReference>
<dbReference type="SUPFAM" id="SSF53633">
    <property type="entry name" value="Carbamate kinase-like"/>
    <property type="match status" value="1"/>
</dbReference>
<comment type="pathway">
    <text evidence="1 9">Amino-acid biosynthesis; L-arginine biosynthesis; N(2)-acetyl-L-ornithine from L-glutamate: step 2/4.</text>
</comment>
<keyword evidence="9" id="KW-0963">Cytoplasm</keyword>
<name>A0A923E3I3_9ACTO</name>
<evidence type="ECO:0000259" key="10">
    <source>
        <dbReference type="Pfam" id="PF00696"/>
    </source>
</evidence>
<feature type="binding site" evidence="9">
    <location>
        <begin position="71"/>
        <end position="72"/>
    </location>
    <ligand>
        <name>substrate</name>
    </ligand>
</feature>
<dbReference type="EC" id="2.7.2.8" evidence="9"/>
<dbReference type="InterPro" id="IPR037528">
    <property type="entry name" value="ArgB"/>
</dbReference>
<keyword evidence="3 9" id="KW-0028">Amino-acid biosynthesis</keyword>
<evidence type="ECO:0000256" key="4">
    <source>
        <dbReference type="ARBA" id="ARBA00022679"/>
    </source>
</evidence>
<dbReference type="GO" id="GO:0003991">
    <property type="term" value="F:acetylglutamate kinase activity"/>
    <property type="evidence" value="ECO:0007669"/>
    <property type="project" value="UniProtKB-UniRule"/>
</dbReference>
<comment type="subcellular location">
    <subcellularLocation>
        <location evidence="9">Cytoplasm</location>
    </subcellularLocation>
</comment>
<dbReference type="PRINTS" id="PR00474">
    <property type="entry name" value="GLU5KINASE"/>
</dbReference>
<feature type="domain" description="Aspartate/glutamate/uridylate kinase" evidence="10">
    <location>
        <begin position="32"/>
        <end position="275"/>
    </location>
</feature>
<keyword evidence="4 9" id="KW-0808">Transferase</keyword>
<dbReference type="PIRSF" id="PIRSF000728">
    <property type="entry name" value="NAGK"/>
    <property type="match status" value="1"/>
</dbReference>
<evidence type="ECO:0000256" key="3">
    <source>
        <dbReference type="ARBA" id="ARBA00022605"/>
    </source>
</evidence>
<evidence type="ECO:0000313" key="11">
    <source>
        <dbReference type="EMBL" id="MBB6335259.1"/>
    </source>
</evidence>
<gene>
    <name evidence="9" type="primary">argB</name>
    <name evidence="11" type="ORF">HD592_001824</name>
</gene>
<dbReference type="AlphaFoldDB" id="A0A923E3I3"/>